<comment type="caution">
    <text evidence="1">The sequence shown here is derived from an EMBL/GenBank/DDBJ whole genome shotgun (WGS) entry which is preliminary data.</text>
</comment>
<dbReference type="AlphaFoldDB" id="W1YGE1"/>
<protein>
    <submittedName>
        <fullName evidence="1">Uncharacterized protein</fullName>
    </submittedName>
</protein>
<reference evidence="1" key="1">
    <citation type="submission" date="2013-12" db="EMBL/GenBank/DDBJ databases">
        <title>A Varibaculum cambriense genome reconstructed from a premature infant gut community with otherwise low bacterial novelty that shifts toward anaerobic metabolism during the third week of life.</title>
        <authorList>
            <person name="Brown C.T."/>
            <person name="Sharon I."/>
            <person name="Thomas B.C."/>
            <person name="Castelle C.J."/>
            <person name="Morowitz M.J."/>
            <person name="Banfield J.F."/>
        </authorList>
    </citation>
    <scope>NUCLEOTIDE SEQUENCE</scope>
</reference>
<sequence>MSGKRISREKLTIKKMIDLYQAKCPQASAEPEHYEALFVYAQKRLD</sequence>
<proteinExistence type="predicted"/>
<dbReference type="EMBL" id="AZMM01005858">
    <property type="protein sequence ID" value="ETJ40239.1"/>
    <property type="molecule type" value="Genomic_DNA"/>
</dbReference>
<name>W1YGE1_9ZZZZ</name>
<organism evidence="1">
    <name type="scientific">human gut metagenome</name>
    <dbReference type="NCBI Taxonomy" id="408170"/>
    <lineage>
        <taxon>unclassified sequences</taxon>
        <taxon>metagenomes</taxon>
        <taxon>organismal metagenomes</taxon>
    </lineage>
</organism>
<evidence type="ECO:0000313" key="1">
    <source>
        <dbReference type="EMBL" id="ETJ40239.1"/>
    </source>
</evidence>
<gene>
    <name evidence="1" type="ORF">Q604_UNBC05858G0001</name>
</gene>
<dbReference type="Pfam" id="PF11756">
    <property type="entry name" value="YgbA_NO"/>
    <property type="match status" value="1"/>
</dbReference>
<accession>W1YGE1</accession>
<feature type="non-terminal residue" evidence="1">
    <location>
        <position position="46"/>
    </location>
</feature>
<dbReference type="InterPro" id="IPR020483">
    <property type="entry name" value="Uncharacterised_YgbA"/>
</dbReference>